<name>A0A8A8D455_9BURK</name>
<organism evidence="2 3">
    <name type="scientific">Burkholderia seminalis</name>
    <dbReference type="NCBI Taxonomy" id="488731"/>
    <lineage>
        <taxon>Bacteria</taxon>
        <taxon>Pseudomonadati</taxon>
        <taxon>Pseudomonadota</taxon>
        <taxon>Betaproteobacteria</taxon>
        <taxon>Burkholderiales</taxon>
        <taxon>Burkholderiaceae</taxon>
        <taxon>Burkholderia</taxon>
        <taxon>Burkholderia cepacia complex</taxon>
    </lineage>
</organism>
<evidence type="ECO:0000313" key="2">
    <source>
        <dbReference type="EMBL" id="QTO19484.1"/>
    </source>
</evidence>
<dbReference type="InterPro" id="IPR014556">
    <property type="entry name" value="UCP029407"/>
</dbReference>
<gene>
    <name evidence="2" type="ORF">DT99_004360</name>
</gene>
<dbReference type="SUPFAM" id="SSF52540">
    <property type="entry name" value="P-loop containing nucleoside triphosphate hydrolases"/>
    <property type="match status" value="1"/>
</dbReference>
<dbReference type="InterPro" id="IPR027417">
    <property type="entry name" value="P-loop_NTPase"/>
</dbReference>
<dbReference type="RefSeq" id="WP_124607820.1">
    <property type="nucleotide sequence ID" value="NZ_CP072520.1"/>
</dbReference>
<feature type="coiled-coil region" evidence="1">
    <location>
        <begin position="370"/>
        <end position="404"/>
    </location>
</feature>
<reference evidence="2" key="2">
    <citation type="submission" date="2021-03" db="EMBL/GenBank/DDBJ databases">
        <title>Complete genome sequence of Burkholderia seminalis 869T2.</title>
        <authorList>
            <person name="Hung S.-H."/>
            <person name="Huang C.-T."/>
            <person name="Huang C.-C."/>
            <person name="Kuo C.-H."/>
        </authorList>
    </citation>
    <scope>NUCLEOTIDE SEQUENCE</scope>
    <source>
        <strain evidence="2">869T2</strain>
    </source>
</reference>
<evidence type="ECO:0000256" key="1">
    <source>
        <dbReference type="SAM" id="Coils"/>
    </source>
</evidence>
<protein>
    <recommendedName>
        <fullName evidence="4">Lipopolysaccharide biosynthesis protein-like protein</fullName>
    </recommendedName>
</protein>
<proteinExistence type="predicted"/>
<keyword evidence="3" id="KW-1185">Reference proteome</keyword>
<keyword evidence="1" id="KW-0175">Coiled coil</keyword>
<sequence>MLFAPLAVGRFAIEATDEAMNDRIDALHVSKSAFFVMPDTFPTPPAIPPTLIVVLGMHRSGTSVLTRAMETIGADLGERLMPPAAGNNDKGFFEDLDINQVNIEILHEAGFDWDTMASIDLSSIDEHRMDQLRANASRVLRTKCDGKIFALKDPRIARLPQFWQPIFSALPSRVVYAIAVRNPISVARSLSKRDNFAEEKSHILWLAYTVSALEMTASHPRTLIGYDTLLDAPRQELARISSELGLPLIESAIDSFEKEFVDGGLRHTRFTRQDLDSLRSSPRQVRELFSALDETIRNRLPSDNAMLDQAVERARRYLTDVSPLLKYEWELDCHSKTLNAAVASLNESVASLNESVRVSEHERDVLSDELRMANVDRTDAYNRLDEAETELSATRSAVAALESDVVSMRELNAEMLSSTSWRITAPLRAVKQRLTRH</sequence>
<evidence type="ECO:0008006" key="4">
    <source>
        <dbReference type="Google" id="ProtNLM"/>
    </source>
</evidence>
<dbReference type="PIRSF" id="PIRSF029407">
    <property type="entry name" value="UCP029407"/>
    <property type="match status" value="1"/>
</dbReference>
<accession>A0A8A8D455</accession>
<dbReference type="AlphaFoldDB" id="A0A8A8D455"/>
<dbReference type="EMBL" id="CP072520">
    <property type="protein sequence ID" value="QTO19484.1"/>
    <property type="molecule type" value="Genomic_DNA"/>
</dbReference>
<dbReference type="Gene3D" id="3.40.50.300">
    <property type="entry name" value="P-loop containing nucleotide triphosphate hydrolases"/>
    <property type="match status" value="1"/>
</dbReference>
<reference evidence="2" key="1">
    <citation type="submission" date="2014-04" db="EMBL/GenBank/DDBJ databases">
        <authorList>
            <person name="Ho Y.-N."/>
            <person name="Huang C.-C."/>
        </authorList>
    </citation>
    <scope>NUCLEOTIDE SEQUENCE</scope>
    <source>
        <strain evidence="2">869T2</strain>
    </source>
</reference>
<dbReference type="Proteomes" id="UP000027834">
    <property type="component" value="Chromosome 1"/>
</dbReference>
<evidence type="ECO:0000313" key="3">
    <source>
        <dbReference type="Proteomes" id="UP000027834"/>
    </source>
</evidence>